<organism evidence="15 16">
    <name type="scientific">Coraliomargarita sinensis</name>
    <dbReference type="NCBI Taxonomy" id="2174842"/>
    <lineage>
        <taxon>Bacteria</taxon>
        <taxon>Pseudomonadati</taxon>
        <taxon>Verrucomicrobiota</taxon>
        <taxon>Opitutia</taxon>
        <taxon>Puniceicoccales</taxon>
        <taxon>Coraliomargaritaceae</taxon>
        <taxon>Coraliomargarita</taxon>
    </lineage>
</organism>
<dbReference type="EMBL" id="QHJQ01000001">
    <property type="protein sequence ID" value="PXA05648.1"/>
    <property type="molecule type" value="Genomic_DNA"/>
</dbReference>
<dbReference type="InterPro" id="IPR003594">
    <property type="entry name" value="HATPase_dom"/>
</dbReference>
<evidence type="ECO:0000256" key="3">
    <source>
        <dbReference type="ARBA" id="ARBA00022553"/>
    </source>
</evidence>
<dbReference type="InterPro" id="IPR001610">
    <property type="entry name" value="PAC"/>
</dbReference>
<keyword evidence="11" id="KW-0812">Transmembrane</keyword>
<comment type="catalytic activity">
    <reaction evidence="1">
        <text>ATP + protein L-histidine = ADP + protein N-phospho-L-histidine.</text>
        <dbReference type="EC" id="2.7.13.3"/>
    </reaction>
</comment>
<dbReference type="InterPro" id="IPR004358">
    <property type="entry name" value="Sig_transdc_His_kin-like_C"/>
</dbReference>
<keyword evidence="8" id="KW-0902">Two-component regulatory system</keyword>
<dbReference type="SMART" id="SM00388">
    <property type="entry name" value="HisKA"/>
    <property type="match status" value="1"/>
</dbReference>
<feature type="transmembrane region" description="Helical" evidence="11">
    <location>
        <begin position="99"/>
        <end position="120"/>
    </location>
</feature>
<dbReference type="GO" id="GO:0005524">
    <property type="term" value="F:ATP binding"/>
    <property type="evidence" value="ECO:0007669"/>
    <property type="project" value="UniProtKB-KW"/>
</dbReference>
<dbReference type="GO" id="GO:0009927">
    <property type="term" value="F:histidine phosphotransfer kinase activity"/>
    <property type="evidence" value="ECO:0007669"/>
    <property type="project" value="TreeGrafter"/>
</dbReference>
<dbReference type="Pfam" id="PF02518">
    <property type="entry name" value="HATPase_c"/>
    <property type="match status" value="1"/>
</dbReference>
<gene>
    <name evidence="15" type="ORF">DDZ13_01880</name>
</gene>
<evidence type="ECO:0000256" key="11">
    <source>
        <dbReference type="SAM" id="Phobius"/>
    </source>
</evidence>
<dbReference type="AlphaFoldDB" id="A0A317ZP47"/>
<dbReference type="PRINTS" id="PR00344">
    <property type="entry name" value="BCTRLSENSOR"/>
</dbReference>
<dbReference type="NCBIfam" id="TIGR00229">
    <property type="entry name" value="sensory_box"/>
    <property type="match status" value="1"/>
</dbReference>
<dbReference type="InterPro" id="IPR000700">
    <property type="entry name" value="PAS-assoc_C"/>
</dbReference>
<evidence type="ECO:0000259" key="13">
    <source>
        <dbReference type="PROSITE" id="PS50112"/>
    </source>
</evidence>
<sequence length="794" mass="89379">MSKPQIFGQRHDGGYFALFGHFEGVLIYVAMAIAMVLSFLLTGEYVESAALLAPLAVGLSVLAGLRFRLAGAIASGLVAASVFWTAFAFDWGGLPDRGIFFGAGLVLLIYIFSFCSSLVVSYHRRTQEISELRENMLRHVLDSLPIGVWVRSRAGQTIFVNERWADFSGKKVAEILESGTTAAPVNLGKDWESELDKVLQSDGSSVRYRFVELRDGEGQLCTLNLLSLKLYIDHLDDYGTLSLLVDETAVRVREQRVEESRHNLKLALDNAQMGFWDEDVVAGKAVCDENWYRLIGMDFDSAVNPVKVWEERLHPDDKSRVLAEYDDYYKIAEGTFRTDYRIRKTNGKYIWVQDRVRITEFTPEGDPKRVTGTMQDISDRKQTEIDLKHAKENAEVANAAKSHFIAAISHEIRTPLNAIIGLSSFLTECELDEEQLDLAETVHSSGKSLLTLVNDLLDFSKIEAGHLDLEVQEYPIHLFFEDCVKLFNLRASEKGVTLKLDVDPEIPDYAMGDMQRLRQVVQNLLANAIKFSDSGEVEVVVRKSGLSDLPAERRPDPLEPIGFLDQPDHEYLEVRVRDSGIGIPEEQQHLLFEAFSQVDSSAKRKYEGTGLGLVICKRLVNAMGGRIWVDSKEGQGAEFSFIVRTKFLGEKSRIEDYTRTPFEPIDRIAKEHPCDILVVGSNEATEPLVAACRKLGYSPHRSEDYDLSGNAYRRRHYNLLLIWMEDTAKALEFARKIRLDGQIKQPESIIGFVPEGSEVSLERCQLSGMQYIIAEQPHPTVVRKAILTVLSTHD</sequence>
<evidence type="ECO:0000313" key="15">
    <source>
        <dbReference type="EMBL" id="PXA05648.1"/>
    </source>
</evidence>
<evidence type="ECO:0000256" key="7">
    <source>
        <dbReference type="ARBA" id="ARBA00022840"/>
    </source>
</evidence>
<keyword evidence="5" id="KW-0547">Nucleotide-binding</keyword>
<dbReference type="Gene3D" id="1.10.287.130">
    <property type="match status" value="1"/>
</dbReference>
<evidence type="ECO:0000256" key="1">
    <source>
        <dbReference type="ARBA" id="ARBA00000085"/>
    </source>
</evidence>
<keyword evidence="11" id="KW-1133">Transmembrane helix</keyword>
<evidence type="ECO:0000259" key="14">
    <source>
        <dbReference type="PROSITE" id="PS50113"/>
    </source>
</evidence>
<dbReference type="Pfam" id="PF13188">
    <property type="entry name" value="PAS_8"/>
    <property type="match status" value="1"/>
</dbReference>
<dbReference type="InterPro" id="IPR036097">
    <property type="entry name" value="HisK_dim/P_sf"/>
</dbReference>
<name>A0A317ZP47_9BACT</name>
<dbReference type="InterPro" id="IPR036890">
    <property type="entry name" value="HATPase_C_sf"/>
</dbReference>
<keyword evidence="6" id="KW-0418">Kinase</keyword>
<dbReference type="Pfam" id="PF00512">
    <property type="entry name" value="HisKA"/>
    <property type="match status" value="1"/>
</dbReference>
<keyword evidence="11" id="KW-0472">Membrane</keyword>
<evidence type="ECO:0000259" key="12">
    <source>
        <dbReference type="PROSITE" id="PS50109"/>
    </source>
</evidence>
<dbReference type="SMART" id="SM00387">
    <property type="entry name" value="HATPase_c"/>
    <property type="match status" value="1"/>
</dbReference>
<dbReference type="SUPFAM" id="SSF55874">
    <property type="entry name" value="ATPase domain of HSP90 chaperone/DNA topoisomerase II/histidine kinase"/>
    <property type="match status" value="1"/>
</dbReference>
<evidence type="ECO:0000313" key="16">
    <source>
        <dbReference type="Proteomes" id="UP000247099"/>
    </source>
</evidence>
<evidence type="ECO:0000256" key="5">
    <source>
        <dbReference type="ARBA" id="ARBA00022741"/>
    </source>
</evidence>
<dbReference type="PROSITE" id="PS50112">
    <property type="entry name" value="PAS"/>
    <property type="match status" value="1"/>
</dbReference>
<reference evidence="15 16" key="1">
    <citation type="submission" date="2018-05" db="EMBL/GenBank/DDBJ databases">
        <title>Coraliomargarita sinensis sp. nov., isolated from a marine solar saltern.</title>
        <authorList>
            <person name="Zhou L.Y."/>
        </authorList>
    </citation>
    <scope>NUCLEOTIDE SEQUENCE [LARGE SCALE GENOMIC DNA]</scope>
    <source>
        <strain evidence="15 16">WN38</strain>
    </source>
</reference>
<dbReference type="EC" id="2.7.13.3" evidence="2"/>
<dbReference type="InterPro" id="IPR013655">
    <property type="entry name" value="PAS_fold_3"/>
</dbReference>
<dbReference type="SUPFAM" id="SSF55785">
    <property type="entry name" value="PYP-like sensor domain (PAS domain)"/>
    <property type="match status" value="2"/>
</dbReference>
<comment type="caution">
    <text evidence="15">The sequence shown here is derived from an EMBL/GenBank/DDBJ whole genome shotgun (WGS) entry which is preliminary data.</text>
</comment>
<keyword evidence="7" id="KW-0067">ATP-binding</keyword>
<proteinExistence type="predicted"/>
<dbReference type="CDD" id="cd16922">
    <property type="entry name" value="HATPase_EvgS-ArcB-TorS-like"/>
    <property type="match status" value="1"/>
</dbReference>
<dbReference type="GO" id="GO:0005886">
    <property type="term" value="C:plasma membrane"/>
    <property type="evidence" value="ECO:0007669"/>
    <property type="project" value="TreeGrafter"/>
</dbReference>
<comment type="subunit">
    <text evidence="9">At low DSF concentrations, interacts with RpfF.</text>
</comment>
<feature type="transmembrane region" description="Helical" evidence="11">
    <location>
        <begin position="15"/>
        <end position="39"/>
    </location>
</feature>
<dbReference type="PANTHER" id="PTHR43047">
    <property type="entry name" value="TWO-COMPONENT HISTIDINE PROTEIN KINASE"/>
    <property type="match status" value="1"/>
</dbReference>
<dbReference type="InterPro" id="IPR035965">
    <property type="entry name" value="PAS-like_dom_sf"/>
</dbReference>
<dbReference type="Gene3D" id="3.30.450.20">
    <property type="entry name" value="PAS domain"/>
    <property type="match status" value="2"/>
</dbReference>
<dbReference type="SMART" id="SM00086">
    <property type="entry name" value="PAC"/>
    <property type="match status" value="1"/>
</dbReference>
<feature type="transmembrane region" description="Helical" evidence="11">
    <location>
        <begin position="45"/>
        <end position="62"/>
    </location>
</feature>
<evidence type="ECO:0000256" key="4">
    <source>
        <dbReference type="ARBA" id="ARBA00022679"/>
    </source>
</evidence>
<dbReference type="InterPro" id="IPR000014">
    <property type="entry name" value="PAS"/>
</dbReference>
<dbReference type="FunFam" id="3.30.565.10:FF:000010">
    <property type="entry name" value="Sensor histidine kinase RcsC"/>
    <property type="match status" value="1"/>
</dbReference>
<evidence type="ECO:0000256" key="2">
    <source>
        <dbReference type="ARBA" id="ARBA00012438"/>
    </source>
</evidence>
<evidence type="ECO:0000256" key="6">
    <source>
        <dbReference type="ARBA" id="ARBA00022777"/>
    </source>
</evidence>
<dbReference type="GO" id="GO:0000155">
    <property type="term" value="F:phosphorelay sensor kinase activity"/>
    <property type="evidence" value="ECO:0007669"/>
    <property type="project" value="InterPro"/>
</dbReference>
<dbReference type="SUPFAM" id="SSF47384">
    <property type="entry name" value="Homodimeric domain of signal transducing histidine kinase"/>
    <property type="match status" value="1"/>
</dbReference>
<dbReference type="Proteomes" id="UP000247099">
    <property type="component" value="Unassembled WGS sequence"/>
</dbReference>
<dbReference type="RefSeq" id="WP_110129727.1">
    <property type="nucleotide sequence ID" value="NZ_QHJQ01000001.1"/>
</dbReference>
<evidence type="ECO:0000256" key="9">
    <source>
        <dbReference type="ARBA" id="ARBA00064003"/>
    </source>
</evidence>
<evidence type="ECO:0000256" key="10">
    <source>
        <dbReference type="ARBA" id="ARBA00068150"/>
    </source>
</evidence>
<dbReference type="CDD" id="cd00082">
    <property type="entry name" value="HisKA"/>
    <property type="match status" value="1"/>
</dbReference>
<keyword evidence="3" id="KW-0597">Phosphoprotein</keyword>
<dbReference type="PANTHER" id="PTHR43047:SF72">
    <property type="entry name" value="OSMOSENSING HISTIDINE PROTEIN KINASE SLN1"/>
    <property type="match status" value="1"/>
</dbReference>
<dbReference type="PROSITE" id="PS50109">
    <property type="entry name" value="HIS_KIN"/>
    <property type="match status" value="1"/>
</dbReference>
<evidence type="ECO:0000256" key="8">
    <source>
        <dbReference type="ARBA" id="ARBA00023012"/>
    </source>
</evidence>
<dbReference type="OrthoDB" id="194427at2"/>
<feature type="domain" description="PAS" evidence="13">
    <location>
        <begin position="133"/>
        <end position="176"/>
    </location>
</feature>
<dbReference type="InterPro" id="IPR005467">
    <property type="entry name" value="His_kinase_dom"/>
</dbReference>
<dbReference type="FunFam" id="1.10.287.130:FF:000002">
    <property type="entry name" value="Two-component osmosensing histidine kinase"/>
    <property type="match status" value="1"/>
</dbReference>
<feature type="domain" description="Histidine kinase" evidence="12">
    <location>
        <begin position="407"/>
        <end position="647"/>
    </location>
</feature>
<keyword evidence="4" id="KW-0808">Transferase</keyword>
<feature type="transmembrane region" description="Helical" evidence="11">
    <location>
        <begin position="69"/>
        <end position="87"/>
    </location>
</feature>
<dbReference type="InterPro" id="IPR003661">
    <property type="entry name" value="HisK_dim/P_dom"/>
</dbReference>
<feature type="domain" description="PAC" evidence="14">
    <location>
        <begin position="336"/>
        <end position="389"/>
    </location>
</feature>
<dbReference type="InParanoid" id="A0A317ZP47"/>
<dbReference type="Pfam" id="PF08447">
    <property type="entry name" value="PAS_3"/>
    <property type="match status" value="1"/>
</dbReference>
<accession>A0A317ZP47</accession>
<protein>
    <recommendedName>
        <fullName evidence="10">Sensory/regulatory protein RpfC</fullName>
        <ecNumber evidence="2">2.7.13.3</ecNumber>
    </recommendedName>
</protein>
<dbReference type="PROSITE" id="PS50113">
    <property type="entry name" value="PAC"/>
    <property type="match status" value="1"/>
</dbReference>
<keyword evidence="16" id="KW-1185">Reference proteome</keyword>
<dbReference type="Gene3D" id="3.30.565.10">
    <property type="entry name" value="Histidine kinase-like ATPase, C-terminal domain"/>
    <property type="match status" value="1"/>
</dbReference>